<name>D3DFB3_HYDTT</name>
<dbReference type="OrthoDB" id="9798540at2"/>
<evidence type="ECO:0000256" key="7">
    <source>
        <dbReference type="SAM" id="Phobius"/>
    </source>
</evidence>
<dbReference type="Gene3D" id="1.10.3470.10">
    <property type="entry name" value="ABC transporter involved in vitamin B12 uptake, BtuC"/>
    <property type="match status" value="1"/>
</dbReference>
<dbReference type="InterPro" id="IPR001626">
    <property type="entry name" value="ABC_TroCD"/>
</dbReference>
<keyword evidence="9" id="KW-1185">Reference proteome</keyword>
<evidence type="ECO:0000256" key="6">
    <source>
        <dbReference type="RuleBase" id="RU003943"/>
    </source>
</evidence>
<evidence type="ECO:0000256" key="5">
    <source>
        <dbReference type="ARBA" id="ARBA00023136"/>
    </source>
</evidence>
<feature type="transmembrane region" description="Helical" evidence="7">
    <location>
        <begin position="62"/>
        <end position="79"/>
    </location>
</feature>
<feature type="transmembrane region" description="Helical" evidence="7">
    <location>
        <begin position="37"/>
        <end position="56"/>
    </location>
</feature>
<dbReference type="RefSeq" id="WP_012962698.1">
    <property type="nucleotide sequence ID" value="NC_013799.1"/>
</dbReference>
<keyword evidence="5 7" id="KW-0472">Membrane</keyword>
<dbReference type="EMBL" id="AP011112">
    <property type="protein sequence ID" value="BAI68515.1"/>
    <property type="molecule type" value="Genomic_DNA"/>
</dbReference>
<feature type="transmembrane region" description="Helical" evidence="7">
    <location>
        <begin position="6"/>
        <end position="30"/>
    </location>
</feature>
<organism evidence="8 9">
    <name type="scientific">Hydrogenobacter thermophilus (strain DSM 6534 / IAM 12695 / TK-6)</name>
    <dbReference type="NCBI Taxonomy" id="608538"/>
    <lineage>
        <taxon>Bacteria</taxon>
        <taxon>Pseudomonadati</taxon>
        <taxon>Aquificota</taxon>
        <taxon>Aquificia</taxon>
        <taxon>Aquificales</taxon>
        <taxon>Aquificaceae</taxon>
        <taxon>Hydrogenobacter</taxon>
    </lineage>
</organism>
<dbReference type="GO" id="GO:0043190">
    <property type="term" value="C:ATP-binding cassette (ABC) transporter complex"/>
    <property type="evidence" value="ECO:0007669"/>
    <property type="project" value="InterPro"/>
</dbReference>
<keyword evidence="6" id="KW-0813">Transport</keyword>
<dbReference type="STRING" id="608538.HTH_0048"/>
<dbReference type="GO" id="GO:0010043">
    <property type="term" value="P:response to zinc ion"/>
    <property type="evidence" value="ECO:0007669"/>
    <property type="project" value="TreeGrafter"/>
</dbReference>
<feature type="transmembrane region" description="Helical" evidence="7">
    <location>
        <begin position="91"/>
        <end position="111"/>
    </location>
</feature>
<comment type="subcellular location">
    <subcellularLocation>
        <location evidence="6">Cell membrane</location>
        <topology evidence="6">Multi-pass membrane protein</topology>
    </subcellularLocation>
    <subcellularLocation>
        <location evidence="1">Membrane</location>
        <topology evidence="1">Multi-pass membrane protein</topology>
    </subcellularLocation>
</comment>
<dbReference type="Proteomes" id="UP000002574">
    <property type="component" value="Chromosome"/>
</dbReference>
<gene>
    <name evidence="8" type="ordered locus">HTH_0048</name>
</gene>
<sequence length="275" mass="29513">MLLLEYAFLWKGLVGGLLISASSSLVGVFLLMKRLSLLGAGLSHAAFGGIALAILFNADPTLFTLLYTVLSGLLLQFLIEKRGLPADTVISLFFSLGVALAILVLSITQNLGSNVYSYLFGSVLTVSDRELYSALATSLLTFLFVLAYYRKLLLISFNEELATLRGVKVSLLNYLLISIASANIVFAIKAVGLILASSFIAIPPMSALLVAGSFFSTLALSLFLSLSATLLGMLLSLELDAPPSATIILCMVFIFLILTLWKGITLLKRRLSQTS</sequence>
<feature type="transmembrane region" description="Helical" evidence="7">
    <location>
        <begin position="131"/>
        <end position="149"/>
    </location>
</feature>
<proteinExistence type="inferred from homology"/>
<reference evidence="8 9" key="1">
    <citation type="journal article" date="2010" name="J. Bacteriol.">
        <title>Complete genome sequence of the thermophilic, obligately chemolithoautotrophic hydrogen-oxidizing bacterium Hydrogenobacter thermophilus TK-6.</title>
        <authorList>
            <person name="Arai H."/>
            <person name="Kanbe H."/>
            <person name="Ishii M."/>
            <person name="Igarashi Y."/>
        </authorList>
    </citation>
    <scope>NUCLEOTIDE SEQUENCE [LARGE SCALE GENOMIC DNA]</scope>
    <source>
        <strain evidence="9">DSM 6534 / IAM 12695 / TK-6</strain>
    </source>
</reference>
<evidence type="ECO:0000313" key="8">
    <source>
        <dbReference type="EMBL" id="BAI68515.1"/>
    </source>
</evidence>
<keyword evidence="4 7" id="KW-1133">Transmembrane helix</keyword>
<dbReference type="PANTHER" id="PTHR30477:SF0">
    <property type="entry name" value="METAL TRANSPORT SYSTEM MEMBRANE PROTEIN TM_0125-RELATED"/>
    <property type="match status" value="1"/>
</dbReference>
<protein>
    <submittedName>
        <fullName evidence="8">ABC-type metal ion transport system permease component</fullName>
    </submittedName>
</protein>
<keyword evidence="3 6" id="KW-0812">Transmembrane</keyword>
<dbReference type="PATRIC" id="fig|608538.5.peg.50"/>
<feature type="transmembrane region" description="Helical" evidence="7">
    <location>
        <begin position="243"/>
        <end position="261"/>
    </location>
</feature>
<dbReference type="KEGG" id="hth:HTH_0048"/>
<evidence type="ECO:0000313" key="9">
    <source>
        <dbReference type="Proteomes" id="UP000002574"/>
    </source>
</evidence>
<feature type="transmembrane region" description="Helical" evidence="7">
    <location>
        <begin position="170"/>
        <end position="188"/>
    </location>
</feature>
<evidence type="ECO:0000256" key="4">
    <source>
        <dbReference type="ARBA" id="ARBA00022989"/>
    </source>
</evidence>
<dbReference type="InterPro" id="IPR037294">
    <property type="entry name" value="ABC_BtuC-like"/>
</dbReference>
<dbReference type="eggNOG" id="COG1108">
    <property type="taxonomic scope" value="Bacteria"/>
</dbReference>
<dbReference type="PANTHER" id="PTHR30477">
    <property type="entry name" value="ABC-TRANSPORTER METAL-BINDING PROTEIN"/>
    <property type="match status" value="1"/>
</dbReference>
<dbReference type="GO" id="GO:0055085">
    <property type="term" value="P:transmembrane transport"/>
    <property type="evidence" value="ECO:0007669"/>
    <property type="project" value="InterPro"/>
</dbReference>
<feature type="transmembrane region" description="Helical" evidence="7">
    <location>
        <begin position="218"/>
        <end position="237"/>
    </location>
</feature>
<evidence type="ECO:0000256" key="1">
    <source>
        <dbReference type="ARBA" id="ARBA00004141"/>
    </source>
</evidence>
<evidence type="ECO:0000256" key="3">
    <source>
        <dbReference type="ARBA" id="ARBA00022692"/>
    </source>
</evidence>
<dbReference type="SUPFAM" id="SSF81345">
    <property type="entry name" value="ABC transporter involved in vitamin B12 uptake, BtuC"/>
    <property type="match status" value="1"/>
</dbReference>
<dbReference type="KEGG" id="hte:Hydth_0049"/>
<comment type="similarity">
    <text evidence="2 6">Belongs to the ABC-3 integral membrane protein family.</text>
</comment>
<dbReference type="AlphaFoldDB" id="D3DFB3"/>
<dbReference type="Pfam" id="PF00950">
    <property type="entry name" value="ABC-3"/>
    <property type="match status" value="1"/>
</dbReference>
<accession>D3DFB3</accession>
<evidence type="ECO:0000256" key="2">
    <source>
        <dbReference type="ARBA" id="ARBA00008034"/>
    </source>
</evidence>